<organism evidence="1 2">
    <name type="scientific">Candidatus Viridilinea halotolerans</name>
    <dbReference type="NCBI Taxonomy" id="2491704"/>
    <lineage>
        <taxon>Bacteria</taxon>
        <taxon>Bacillati</taxon>
        <taxon>Chloroflexota</taxon>
        <taxon>Chloroflexia</taxon>
        <taxon>Chloroflexales</taxon>
        <taxon>Chloroflexineae</taxon>
        <taxon>Oscillochloridaceae</taxon>
        <taxon>Candidatus Viridilinea</taxon>
    </lineage>
</organism>
<reference evidence="1 2" key="1">
    <citation type="submission" date="2018-12" db="EMBL/GenBank/DDBJ databases">
        <title>Genome Sequence of Candidatus Viridilinea halotolerans isolated from saline sulfide-rich spring.</title>
        <authorList>
            <person name="Grouzdev D.S."/>
            <person name="Burganskaya E.I."/>
            <person name="Krutkina M.S."/>
            <person name="Sukhacheva M.V."/>
            <person name="Gorlenko V.M."/>
        </authorList>
    </citation>
    <scope>NUCLEOTIDE SEQUENCE [LARGE SCALE GENOMIC DNA]</scope>
    <source>
        <strain evidence="1">Chok-6</strain>
    </source>
</reference>
<gene>
    <name evidence="1" type="ORF">EI684_10450</name>
</gene>
<proteinExistence type="predicted"/>
<sequence>MNQAQDVELVARWTLGLLFGRSMTWELRARVVMEEETPHIPLPSPHPALRCKEETTACHAEEPEAAPAQRNAGMEEVVILSAGVHPSALERMNAGVAELFAQGKTTVSKHDLAAHTGVSLSAVRKNWKALLAAMPDVEEITEKMPNPGISHMSYKRKLLRRKVAQAEA</sequence>
<dbReference type="EMBL" id="RSAS01000407">
    <property type="protein sequence ID" value="RRR72168.1"/>
    <property type="molecule type" value="Genomic_DNA"/>
</dbReference>
<name>A0A426U096_9CHLR</name>
<evidence type="ECO:0000313" key="1">
    <source>
        <dbReference type="EMBL" id="RRR72168.1"/>
    </source>
</evidence>
<dbReference type="AlphaFoldDB" id="A0A426U096"/>
<dbReference type="Proteomes" id="UP000280307">
    <property type="component" value="Unassembled WGS sequence"/>
</dbReference>
<evidence type="ECO:0000313" key="2">
    <source>
        <dbReference type="Proteomes" id="UP000280307"/>
    </source>
</evidence>
<accession>A0A426U096</accession>
<protein>
    <submittedName>
        <fullName evidence="1">Uncharacterized protein</fullName>
    </submittedName>
</protein>
<comment type="caution">
    <text evidence="1">The sequence shown here is derived from an EMBL/GenBank/DDBJ whole genome shotgun (WGS) entry which is preliminary data.</text>
</comment>